<proteinExistence type="predicted"/>
<dbReference type="EMBL" id="BMKR01000010">
    <property type="protein sequence ID" value="GGF82556.1"/>
    <property type="molecule type" value="Genomic_DNA"/>
</dbReference>
<dbReference type="Proteomes" id="UP000637643">
    <property type="component" value="Unassembled WGS sequence"/>
</dbReference>
<reference evidence="1" key="2">
    <citation type="submission" date="2020-09" db="EMBL/GenBank/DDBJ databases">
        <authorList>
            <person name="Sun Q."/>
            <person name="Zhou Y."/>
        </authorList>
    </citation>
    <scope>NUCLEOTIDE SEQUENCE</scope>
    <source>
        <strain evidence="1">CGMCC 1.16134</strain>
    </source>
</reference>
<organism evidence="1 2">
    <name type="scientific">Paenibacillus albidus</name>
    <dbReference type="NCBI Taxonomy" id="2041023"/>
    <lineage>
        <taxon>Bacteria</taxon>
        <taxon>Bacillati</taxon>
        <taxon>Bacillota</taxon>
        <taxon>Bacilli</taxon>
        <taxon>Bacillales</taxon>
        <taxon>Paenibacillaceae</taxon>
        <taxon>Paenibacillus</taxon>
    </lineage>
</organism>
<evidence type="ECO:0000313" key="1">
    <source>
        <dbReference type="EMBL" id="GGF82556.1"/>
    </source>
</evidence>
<keyword evidence="2" id="KW-1185">Reference proteome</keyword>
<evidence type="ECO:0000313" key="2">
    <source>
        <dbReference type="Proteomes" id="UP000637643"/>
    </source>
</evidence>
<comment type="caution">
    <text evidence="1">The sequence shown here is derived from an EMBL/GenBank/DDBJ whole genome shotgun (WGS) entry which is preliminary data.</text>
</comment>
<dbReference type="AlphaFoldDB" id="A0A917FH48"/>
<reference evidence="1" key="1">
    <citation type="journal article" date="2014" name="Int. J. Syst. Evol. Microbiol.">
        <title>Complete genome sequence of Corynebacterium casei LMG S-19264T (=DSM 44701T), isolated from a smear-ripened cheese.</title>
        <authorList>
            <consortium name="US DOE Joint Genome Institute (JGI-PGF)"/>
            <person name="Walter F."/>
            <person name="Albersmeier A."/>
            <person name="Kalinowski J."/>
            <person name="Ruckert C."/>
        </authorList>
    </citation>
    <scope>NUCLEOTIDE SEQUENCE</scope>
    <source>
        <strain evidence="1">CGMCC 1.16134</strain>
    </source>
</reference>
<gene>
    <name evidence="1" type="ORF">GCM10010912_29580</name>
</gene>
<name>A0A917FH48_9BACL</name>
<accession>A0A917FH48</accession>
<protein>
    <submittedName>
        <fullName evidence="1">Uncharacterized protein</fullName>
    </submittedName>
</protein>
<sequence>MLDFAEARQRVLDPPSWALRNYHLYKKMGFVQTGQSDPDPSGQVLYWYKRTIADV</sequence>